<dbReference type="EMBL" id="SZYD01002677">
    <property type="protein sequence ID" value="KAC9268302.1"/>
    <property type="molecule type" value="Genomic_DNA"/>
</dbReference>
<evidence type="ECO:0000313" key="2">
    <source>
        <dbReference type="EMBL" id="KAC9268302.1"/>
    </source>
</evidence>
<sequence length="288" mass="33647">MIRCSDYNNEQRFRKPLGEIPELPFSFFYTRNIVAVVASLPLPPAIEIKSELKPRLREIFKRGNSTIEQERAKEKKSSSKSNKEGVRSCHFTSSRKGRRKVGDKQEEKNLKEEKTSRFHIPKELYIARKTGRDSPFGLVNSSRQLPNGLRRSPKKESSYRNQSHFTIRENPLYPFQSLSSKEKGLASFLHWGDTTFEMKDQLFEGKSSSKFNGISLVSQSQLQYLYMKGSEIPLNRKRIEYLTSIPIYQLYTFHIELLRAVLMPYRWNSYPVVNFDSKDRFTCLDGHI</sequence>
<feature type="compositionally biased region" description="Basic and acidic residues" evidence="1">
    <location>
        <begin position="68"/>
        <end position="87"/>
    </location>
</feature>
<accession>A0A5N6L9Q1</accession>
<keyword evidence="3" id="KW-1185">Reference proteome</keyword>
<evidence type="ECO:0000313" key="3">
    <source>
        <dbReference type="Proteomes" id="UP000326396"/>
    </source>
</evidence>
<name>A0A5N6L9Q1_9ASTR</name>
<organism evidence="2 3">
    <name type="scientific">Mikania micrantha</name>
    <name type="common">bitter vine</name>
    <dbReference type="NCBI Taxonomy" id="192012"/>
    <lineage>
        <taxon>Eukaryota</taxon>
        <taxon>Viridiplantae</taxon>
        <taxon>Streptophyta</taxon>
        <taxon>Embryophyta</taxon>
        <taxon>Tracheophyta</taxon>
        <taxon>Spermatophyta</taxon>
        <taxon>Magnoliopsida</taxon>
        <taxon>eudicotyledons</taxon>
        <taxon>Gunneridae</taxon>
        <taxon>Pentapetalae</taxon>
        <taxon>asterids</taxon>
        <taxon>campanulids</taxon>
        <taxon>Asterales</taxon>
        <taxon>Asteraceae</taxon>
        <taxon>Asteroideae</taxon>
        <taxon>Heliantheae alliance</taxon>
        <taxon>Eupatorieae</taxon>
        <taxon>Mikania</taxon>
    </lineage>
</organism>
<feature type="compositionally biased region" description="Basic and acidic residues" evidence="1">
    <location>
        <begin position="100"/>
        <end position="114"/>
    </location>
</feature>
<gene>
    <name evidence="2" type="ORF">E3N88_46068</name>
</gene>
<dbReference type="AlphaFoldDB" id="A0A5N6L9Q1"/>
<reference evidence="2 3" key="1">
    <citation type="submission" date="2019-05" db="EMBL/GenBank/DDBJ databases">
        <title>Mikania micrantha, genome provides insights into the molecular mechanism of rapid growth.</title>
        <authorList>
            <person name="Liu B."/>
        </authorList>
    </citation>
    <scope>NUCLEOTIDE SEQUENCE [LARGE SCALE GENOMIC DNA]</scope>
    <source>
        <strain evidence="2">NLD-2019</strain>
        <tissue evidence="2">Leaf</tissue>
    </source>
</reference>
<dbReference type="Proteomes" id="UP000326396">
    <property type="component" value="Unassembled WGS sequence"/>
</dbReference>
<comment type="caution">
    <text evidence="2">The sequence shown here is derived from an EMBL/GenBank/DDBJ whole genome shotgun (WGS) entry which is preliminary data.</text>
</comment>
<feature type="region of interest" description="Disordered" evidence="1">
    <location>
        <begin position="135"/>
        <end position="161"/>
    </location>
</feature>
<protein>
    <submittedName>
        <fullName evidence="2">Uncharacterized protein</fullName>
    </submittedName>
</protein>
<proteinExistence type="predicted"/>
<feature type="region of interest" description="Disordered" evidence="1">
    <location>
        <begin position="63"/>
        <end position="114"/>
    </location>
</feature>
<evidence type="ECO:0000256" key="1">
    <source>
        <dbReference type="SAM" id="MobiDB-lite"/>
    </source>
</evidence>